<evidence type="ECO:0000256" key="2">
    <source>
        <dbReference type="ARBA" id="ARBA00004370"/>
    </source>
</evidence>
<evidence type="ECO:0000259" key="15">
    <source>
        <dbReference type="Pfam" id="PF00759"/>
    </source>
</evidence>
<accession>A0A2P6VB05</accession>
<feature type="transmembrane region" description="Helical" evidence="14">
    <location>
        <begin position="305"/>
        <end position="325"/>
    </location>
</feature>
<evidence type="ECO:0000256" key="4">
    <source>
        <dbReference type="ARBA" id="ARBA00012601"/>
    </source>
</evidence>
<keyword evidence="17" id="KW-1185">Reference proteome</keyword>
<dbReference type="InterPro" id="IPR001701">
    <property type="entry name" value="Glyco_hydro_9"/>
</dbReference>
<dbReference type="InterPro" id="IPR012341">
    <property type="entry name" value="6hp_glycosidase-like_sf"/>
</dbReference>
<keyword evidence="8" id="KW-0136">Cellulose degradation</keyword>
<evidence type="ECO:0000313" key="16">
    <source>
        <dbReference type="EMBL" id="PSC71286.1"/>
    </source>
</evidence>
<evidence type="ECO:0000256" key="13">
    <source>
        <dbReference type="SAM" id="MobiDB-lite"/>
    </source>
</evidence>
<gene>
    <name evidence="16" type="ORF">C2E20_5223</name>
</gene>
<keyword evidence="6" id="KW-0378">Hydrolase</keyword>
<feature type="transmembrane region" description="Helical" evidence="14">
    <location>
        <begin position="204"/>
        <end position="226"/>
    </location>
</feature>
<evidence type="ECO:0000256" key="14">
    <source>
        <dbReference type="SAM" id="Phobius"/>
    </source>
</evidence>
<dbReference type="EMBL" id="LHPF02000015">
    <property type="protein sequence ID" value="PSC71286.1"/>
    <property type="molecule type" value="Genomic_DNA"/>
</dbReference>
<dbReference type="GO" id="GO:0016020">
    <property type="term" value="C:membrane"/>
    <property type="evidence" value="ECO:0007669"/>
    <property type="project" value="UniProtKB-SubCell"/>
</dbReference>
<feature type="region of interest" description="Disordered" evidence="13">
    <location>
        <begin position="413"/>
        <end position="434"/>
    </location>
</feature>
<name>A0A2P6VB05_9CHLO</name>
<dbReference type="InterPro" id="IPR005828">
    <property type="entry name" value="MFS_sugar_transport-like"/>
</dbReference>
<proteinExistence type="inferred from homology"/>
<dbReference type="STRING" id="554055.A0A2P6VB05"/>
<sequence>MAGGAIARSSSTRADMYKGRMNVYVMLVALLAGGGGLLSGYDIGVAGGVISMASFQKKRRSGAAAAGILAAQLINYGTQVGGTSRSLGLAGVPAAVLLLGGLILPESPNLLIERGRKTEGRAVLAKLRGTEDVEIEFTDLCSAAEVANKVSMAQSWRCLFTRKFSPMVIVTAAIAMLQQLTGINAIMFYVPVIFSSLGSGHSAALLNTVIIGAVNVLATFLSIFTVDKVDRKGLFIEGGIQMIIGQFVTGTMLAIEFQSHTCHRAWPSTLETRPAGMSAAVITNFFFSFLIGQCFLSMMCSMEFGVFYFFGAWVVVMTLFIIFFVPETKGVPMESVPALFARHRVWGRVMREHAQEFIQAEENKSQASFDHKLEGHYSCAQQHTWGKCGEPWMAPYCARTCGRCGVSDARPAVARPAAPAPPASPAPPATPATPATATAQLDALPGSVSEYGKVLVLSWQFMYAQRSGKLSGAVANPIPWRSDSHLNDPVVGGFYDAGDTLKLQFPLATSLAFLAWGALEFPQGYAAAGATEAALDNLRWGAAFLMACHPSDNVYIAQIGEPGADHSMWGRPEEDTSSRPAYTWDASKPASDAAGAAASALAATSLLFTASDPAFAAACLDHAQRLFAFASKYEGKYSASQPGPTYVYPSTQFEDDLAFAAAWLYRATREPSYLEAARTYLKRAQYSRNYFVSWDSVFIPADILLLSLGAGPVEGVDHAWQVDEFLASWQQGKNGIKFSPQGLALAPLGGWGNLRHSANAAFMQVLHAKHTADAGERTACLAWARKQIDYMLGLAGSNRSFVVGYGRDPPTHPHHRAASCPPAPAPCTFNTAFTAPGPNPHVIAGALVGGPGGPGDAYTDVRSDYKANEVAVDYQAGFTGALAGLTEMLAMQGGSS</sequence>
<dbReference type="InterPro" id="IPR036259">
    <property type="entry name" value="MFS_trans_sf"/>
</dbReference>
<dbReference type="InterPro" id="IPR008928">
    <property type="entry name" value="6-hairpin_glycosidase_sf"/>
</dbReference>
<keyword evidence="9 14" id="KW-0472">Membrane</keyword>
<comment type="subcellular location">
    <subcellularLocation>
        <location evidence="2">Membrane</location>
    </subcellularLocation>
</comment>
<dbReference type="Pfam" id="PF00083">
    <property type="entry name" value="Sugar_tr"/>
    <property type="match status" value="2"/>
</dbReference>
<evidence type="ECO:0000256" key="8">
    <source>
        <dbReference type="ARBA" id="ARBA00023001"/>
    </source>
</evidence>
<protein>
    <recommendedName>
        <fullName evidence="4">cellulase</fullName>
        <ecNumber evidence="4">3.2.1.4</ecNumber>
    </recommendedName>
</protein>
<dbReference type="GO" id="GO:0030245">
    <property type="term" value="P:cellulose catabolic process"/>
    <property type="evidence" value="ECO:0007669"/>
    <property type="project" value="UniProtKB-KW"/>
</dbReference>
<organism evidence="16 17">
    <name type="scientific">Micractinium conductrix</name>
    <dbReference type="NCBI Taxonomy" id="554055"/>
    <lineage>
        <taxon>Eukaryota</taxon>
        <taxon>Viridiplantae</taxon>
        <taxon>Chlorophyta</taxon>
        <taxon>core chlorophytes</taxon>
        <taxon>Trebouxiophyceae</taxon>
        <taxon>Chlorellales</taxon>
        <taxon>Chlorellaceae</taxon>
        <taxon>Chlorella clade</taxon>
        <taxon>Micractinium</taxon>
    </lineage>
</organism>
<reference evidence="16 17" key="1">
    <citation type="journal article" date="2018" name="Plant J.">
        <title>Genome sequences of Chlorella sorokiniana UTEX 1602 and Micractinium conductrix SAG 241.80: implications to maltose excretion by a green alga.</title>
        <authorList>
            <person name="Arriola M.B."/>
            <person name="Velmurugan N."/>
            <person name="Zhang Y."/>
            <person name="Plunkett M.H."/>
            <person name="Hondzo H."/>
            <person name="Barney B.M."/>
        </authorList>
    </citation>
    <scope>NUCLEOTIDE SEQUENCE [LARGE SCALE GENOMIC DNA]</scope>
    <source>
        <strain evidence="16 17">SAG 241.80</strain>
    </source>
</reference>
<comment type="caution">
    <text evidence="16">The sequence shown here is derived from an EMBL/GenBank/DDBJ whole genome shotgun (WGS) entry which is preliminary data.</text>
</comment>
<keyword evidence="10" id="KW-0119">Carbohydrate metabolism</keyword>
<evidence type="ECO:0000313" key="17">
    <source>
        <dbReference type="Proteomes" id="UP000239649"/>
    </source>
</evidence>
<evidence type="ECO:0000256" key="11">
    <source>
        <dbReference type="ARBA" id="ARBA00023295"/>
    </source>
</evidence>
<dbReference type="EC" id="3.2.1.4" evidence="4"/>
<feature type="transmembrane region" description="Helical" evidence="14">
    <location>
        <begin position="23"/>
        <end position="50"/>
    </location>
</feature>
<dbReference type="Pfam" id="PF00759">
    <property type="entry name" value="Glyco_hydro_9"/>
    <property type="match status" value="1"/>
</dbReference>
<feature type="transmembrane region" description="Helical" evidence="14">
    <location>
        <begin position="233"/>
        <end position="255"/>
    </location>
</feature>
<dbReference type="Gene3D" id="1.50.10.10">
    <property type="match status" value="1"/>
</dbReference>
<dbReference type="SUPFAM" id="SSF103473">
    <property type="entry name" value="MFS general substrate transporter"/>
    <property type="match status" value="1"/>
</dbReference>
<evidence type="ECO:0000256" key="1">
    <source>
        <dbReference type="ARBA" id="ARBA00000966"/>
    </source>
</evidence>
<evidence type="ECO:0000256" key="7">
    <source>
        <dbReference type="ARBA" id="ARBA00022989"/>
    </source>
</evidence>
<keyword evidence="5 14" id="KW-0812">Transmembrane</keyword>
<dbReference type="SUPFAM" id="SSF48208">
    <property type="entry name" value="Six-hairpin glycosidases"/>
    <property type="match status" value="1"/>
</dbReference>
<evidence type="ECO:0000256" key="5">
    <source>
        <dbReference type="ARBA" id="ARBA00022692"/>
    </source>
</evidence>
<evidence type="ECO:0000256" key="10">
    <source>
        <dbReference type="ARBA" id="ARBA00023277"/>
    </source>
</evidence>
<keyword evidence="7 14" id="KW-1133">Transmembrane helix</keyword>
<dbReference type="PANTHER" id="PTHR22298">
    <property type="entry name" value="ENDO-1,4-BETA-GLUCANASE"/>
    <property type="match status" value="1"/>
</dbReference>
<feature type="compositionally biased region" description="Pro residues" evidence="13">
    <location>
        <begin position="418"/>
        <end position="431"/>
    </location>
</feature>
<feature type="transmembrane region" description="Helical" evidence="14">
    <location>
        <begin position="86"/>
        <end position="104"/>
    </location>
</feature>
<feature type="domain" description="Glycoside hydrolase family 9" evidence="15">
    <location>
        <begin position="451"/>
        <end position="882"/>
    </location>
</feature>
<dbReference type="Gene3D" id="1.20.1250.20">
    <property type="entry name" value="MFS general substrate transporter like domains"/>
    <property type="match status" value="1"/>
</dbReference>
<feature type="transmembrane region" description="Helical" evidence="14">
    <location>
        <begin position="275"/>
        <end position="298"/>
    </location>
</feature>
<keyword evidence="11" id="KW-0326">Glycosidase</keyword>
<comment type="similarity">
    <text evidence="3">Belongs to the glycosyl hydrolase 9 (cellulase E) family.</text>
</comment>
<evidence type="ECO:0000256" key="3">
    <source>
        <dbReference type="ARBA" id="ARBA00007072"/>
    </source>
</evidence>
<keyword evidence="12" id="KW-0624">Polysaccharide degradation</keyword>
<evidence type="ECO:0000256" key="9">
    <source>
        <dbReference type="ARBA" id="ARBA00023136"/>
    </source>
</evidence>
<dbReference type="Proteomes" id="UP000239649">
    <property type="component" value="Unassembled WGS sequence"/>
</dbReference>
<evidence type="ECO:0000256" key="6">
    <source>
        <dbReference type="ARBA" id="ARBA00022801"/>
    </source>
</evidence>
<evidence type="ECO:0000256" key="12">
    <source>
        <dbReference type="ARBA" id="ARBA00023326"/>
    </source>
</evidence>
<dbReference type="GO" id="GO:0008810">
    <property type="term" value="F:cellulase activity"/>
    <property type="evidence" value="ECO:0007669"/>
    <property type="project" value="UniProtKB-EC"/>
</dbReference>
<dbReference type="OrthoDB" id="10257085at2759"/>
<feature type="transmembrane region" description="Helical" evidence="14">
    <location>
        <begin position="167"/>
        <end position="192"/>
    </location>
</feature>
<dbReference type="AlphaFoldDB" id="A0A2P6VB05"/>
<dbReference type="GO" id="GO:0022857">
    <property type="term" value="F:transmembrane transporter activity"/>
    <property type="evidence" value="ECO:0007669"/>
    <property type="project" value="InterPro"/>
</dbReference>
<comment type="catalytic activity">
    <reaction evidence="1">
        <text>Endohydrolysis of (1-&gt;4)-beta-D-glucosidic linkages in cellulose, lichenin and cereal beta-D-glucans.</text>
        <dbReference type="EC" id="3.2.1.4"/>
    </reaction>
</comment>